<sequence>MELTLVASAAVCFSGCTKGQAPSSRAQAPTAVAFGYLSDKAMPDSLTAIPPPPAQNSAAMARDEAVRRAALMLHDTDRYALAADDADRTQDGTDRAFQCAFGVDIDQQQTPILYKLLGKMRIDVRAATYPAKLHYRRVRPWVANNAQVCSASEQLVRNDGSYPSARGAVGWAYALVLARLNPSRSSLILERGRAFGESRIVCDAEWQSDVDAGRTMAEAVVSRLLTVDQFRADFAAARQEVVRSLKNSKKPADCASEMRALAQR</sequence>
<comment type="similarity">
    <text evidence="1">Belongs to the class A bacterial acid phosphatase family.</text>
</comment>
<evidence type="ECO:0000259" key="2">
    <source>
        <dbReference type="SMART" id="SM00014"/>
    </source>
</evidence>
<protein>
    <recommendedName>
        <fullName evidence="1">Acid phosphatase</fullName>
        <ecNumber evidence="1">3.1.3.2</ecNumber>
    </recommendedName>
</protein>
<dbReference type="SMART" id="SM00014">
    <property type="entry name" value="acidPPc"/>
    <property type="match status" value="1"/>
</dbReference>
<proteinExistence type="inferred from homology"/>
<dbReference type="InterPro" id="IPR036938">
    <property type="entry name" value="PAP2/HPO_sf"/>
</dbReference>
<dbReference type="EMBL" id="JAMGBC010000001">
    <property type="protein sequence ID" value="MCL6679183.1"/>
    <property type="molecule type" value="Genomic_DNA"/>
</dbReference>
<dbReference type="EC" id="3.1.3.2" evidence="1"/>
<evidence type="ECO:0000313" key="3">
    <source>
        <dbReference type="EMBL" id="MCL6679183.1"/>
    </source>
</evidence>
<dbReference type="PRINTS" id="PR00483">
    <property type="entry name" value="BACPHPHTASE"/>
</dbReference>
<accession>A0ABT0RG21</accession>
<dbReference type="PIRSF" id="PIRSF000897">
    <property type="entry name" value="Acid_Ptase_ClsA"/>
    <property type="match status" value="1"/>
</dbReference>
<keyword evidence="4" id="KW-1185">Reference proteome</keyword>
<gene>
    <name evidence="3" type="ORF">LZ519_07630</name>
</gene>
<dbReference type="Proteomes" id="UP001165343">
    <property type="component" value="Unassembled WGS sequence"/>
</dbReference>
<comment type="catalytic activity">
    <reaction evidence="1">
        <text>a phosphate monoester + H2O = an alcohol + phosphate</text>
        <dbReference type="Rhea" id="RHEA:15017"/>
        <dbReference type="ChEBI" id="CHEBI:15377"/>
        <dbReference type="ChEBI" id="CHEBI:30879"/>
        <dbReference type="ChEBI" id="CHEBI:43474"/>
        <dbReference type="ChEBI" id="CHEBI:67140"/>
        <dbReference type="EC" id="3.1.3.2"/>
    </reaction>
</comment>
<comment type="caution">
    <text evidence="3">The sequence shown here is derived from an EMBL/GenBank/DDBJ whole genome shotgun (WGS) entry which is preliminary data.</text>
</comment>
<dbReference type="SUPFAM" id="SSF48317">
    <property type="entry name" value="Acid phosphatase/Vanadium-dependent haloperoxidase"/>
    <property type="match status" value="1"/>
</dbReference>
<dbReference type="RefSeq" id="WP_249868098.1">
    <property type="nucleotide sequence ID" value="NZ_JAMGBC010000001.1"/>
</dbReference>
<reference evidence="3" key="1">
    <citation type="submission" date="2022-05" db="EMBL/GenBank/DDBJ databases">
        <authorList>
            <person name="Jo J.-H."/>
            <person name="Im W.-T."/>
        </authorList>
    </citation>
    <scope>NUCLEOTIDE SEQUENCE</scope>
    <source>
        <strain evidence="3">RG327</strain>
    </source>
</reference>
<feature type="domain" description="Phosphatidic acid phosphatase type 2/haloperoxidase" evidence="2">
    <location>
        <begin position="112"/>
        <end position="225"/>
    </location>
</feature>
<dbReference type="Gene3D" id="1.20.144.10">
    <property type="entry name" value="Phosphatidic acid phosphatase type 2/haloperoxidase"/>
    <property type="match status" value="1"/>
</dbReference>
<keyword evidence="1" id="KW-0378">Hydrolase</keyword>
<dbReference type="InterPro" id="IPR001011">
    <property type="entry name" value="Acid_Pase_classA_bac"/>
</dbReference>
<evidence type="ECO:0000313" key="4">
    <source>
        <dbReference type="Proteomes" id="UP001165343"/>
    </source>
</evidence>
<organism evidence="3 4">
    <name type="scientific">Sphingomonas anseongensis</name>
    <dbReference type="NCBI Taxonomy" id="2908207"/>
    <lineage>
        <taxon>Bacteria</taxon>
        <taxon>Pseudomonadati</taxon>
        <taxon>Pseudomonadota</taxon>
        <taxon>Alphaproteobacteria</taxon>
        <taxon>Sphingomonadales</taxon>
        <taxon>Sphingomonadaceae</taxon>
        <taxon>Sphingomonas</taxon>
    </lineage>
</organism>
<dbReference type="CDD" id="cd03397">
    <property type="entry name" value="PAP2_acid_phosphatase"/>
    <property type="match status" value="1"/>
</dbReference>
<dbReference type="InterPro" id="IPR000326">
    <property type="entry name" value="PAP2/HPO"/>
</dbReference>
<name>A0ABT0RG21_9SPHN</name>
<evidence type="ECO:0000256" key="1">
    <source>
        <dbReference type="PIRNR" id="PIRNR000897"/>
    </source>
</evidence>